<dbReference type="PANTHER" id="PTHR30537:SF5">
    <property type="entry name" value="HTH-TYPE TRANSCRIPTIONAL ACTIVATOR TTDR-RELATED"/>
    <property type="match status" value="1"/>
</dbReference>
<evidence type="ECO:0000256" key="1">
    <source>
        <dbReference type="ARBA" id="ARBA00009437"/>
    </source>
</evidence>
<organism evidence="6 7">
    <name type="scientific">Ideonella dechloratans</name>
    <dbReference type="NCBI Taxonomy" id="36863"/>
    <lineage>
        <taxon>Bacteria</taxon>
        <taxon>Pseudomonadati</taxon>
        <taxon>Pseudomonadota</taxon>
        <taxon>Betaproteobacteria</taxon>
        <taxon>Burkholderiales</taxon>
        <taxon>Sphaerotilaceae</taxon>
        <taxon>Ideonella</taxon>
    </lineage>
</organism>
<evidence type="ECO:0000259" key="5">
    <source>
        <dbReference type="PROSITE" id="PS50931"/>
    </source>
</evidence>
<dbReference type="FunFam" id="1.10.10.10:FF:000001">
    <property type="entry name" value="LysR family transcriptional regulator"/>
    <property type="match status" value="1"/>
</dbReference>
<dbReference type="PANTHER" id="PTHR30537">
    <property type="entry name" value="HTH-TYPE TRANSCRIPTIONAL REGULATOR"/>
    <property type="match status" value="1"/>
</dbReference>
<dbReference type="GO" id="GO:0006351">
    <property type="term" value="P:DNA-templated transcription"/>
    <property type="evidence" value="ECO:0007669"/>
    <property type="project" value="TreeGrafter"/>
</dbReference>
<reference evidence="6 7" key="1">
    <citation type="submission" date="2019-09" db="EMBL/GenBank/DDBJ databases">
        <title>Draft genome sequences of 48 bacterial type strains from the CCUG.</title>
        <authorList>
            <person name="Tunovic T."/>
            <person name="Pineiro-Iglesias B."/>
            <person name="Unosson C."/>
            <person name="Inganas E."/>
            <person name="Ohlen M."/>
            <person name="Cardew S."/>
            <person name="Jensie-Markopoulos S."/>
            <person name="Salva-Serra F."/>
            <person name="Jaen-Luchoro D."/>
            <person name="Karlsson R."/>
            <person name="Svensson-Stadler L."/>
            <person name="Chun J."/>
            <person name="Moore E."/>
        </authorList>
    </citation>
    <scope>NUCLEOTIDE SEQUENCE [LARGE SCALE GENOMIC DNA]</scope>
    <source>
        <strain evidence="6 7">CCUG 30977</strain>
    </source>
</reference>
<dbReference type="InterPro" id="IPR005119">
    <property type="entry name" value="LysR_subst-bd"/>
</dbReference>
<dbReference type="OrthoDB" id="9786526at2"/>
<proteinExistence type="inferred from homology"/>
<dbReference type="InterPro" id="IPR000847">
    <property type="entry name" value="LysR_HTH_N"/>
</dbReference>
<feature type="domain" description="HTH lysR-type" evidence="5">
    <location>
        <begin position="1"/>
        <end position="59"/>
    </location>
</feature>
<dbReference type="InterPro" id="IPR036388">
    <property type="entry name" value="WH-like_DNA-bd_sf"/>
</dbReference>
<evidence type="ECO:0000313" key="6">
    <source>
        <dbReference type="EMBL" id="KAB0583974.1"/>
    </source>
</evidence>
<accession>A0A643FFJ2</accession>
<dbReference type="Gene3D" id="3.40.190.290">
    <property type="match status" value="1"/>
</dbReference>
<dbReference type="CDD" id="cd08471">
    <property type="entry name" value="PBP2_CrgA_like_2"/>
    <property type="match status" value="1"/>
</dbReference>
<keyword evidence="4" id="KW-0804">Transcription</keyword>
<dbReference type="InterPro" id="IPR036390">
    <property type="entry name" value="WH_DNA-bd_sf"/>
</dbReference>
<dbReference type="Proteomes" id="UP000430120">
    <property type="component" value="Unassembled WGS sequence"/>
</dbReference>
<keyword evidence="2" id="KW-0805">Transcription regulation</keyword>
<gene>
    <name evidence="6" type="ORF">F7Q92_05755</name>
</gene>
<dbReference type="GO" id="GO:0003700">
    <property type="term" value="F:DNA-binding transcription factor activity"/>
    <property type="evidence" value="ECO:0007669"/>
    <property type="project" value="InterPro"/>
</dbReference>
<dbReference type="Pfam" id="PF03466">
    <property type="entry name" value="LysR_substrate"/>
    <property type="match status" value="1"/>
</dbReference>
<dbReference type="EMBL" id="VZPB01000009">
    <property type="protein sequence ID" value="KAB0583974.1"/>
    <property type="molecule type" value="Genomic_DNA"/>
</dbReference>
<sequence length="314" mass="34384">MDKFKAMETFVRIVEAGSLSGAAGRLGTSLAAVVRSLAALERSLGVRLLNRTTRRIALTEEGREYLERCRRILAEVEEADAALSDRRLRPSGRLAITAPVMFGRLHVAPVLTEFLVAHPEMRADLLLVDRVMDLLEEGLDLAVRIGALPDSSLVAKPVGSCRRVLCASPDFVAAHREQLRQPDGAQPLKAVHFAGLDSGHEWTFARGGPPVRIPLAEVFSTNHVDAALEACRKGLGCGRFLSYQVRDDLAAGRLLRLWPEWEPEAVPVQLVFPHSRLLSVRVRAFVDWAEPRLTARLGDESIQAGVGSLSTPKV</sequence>
<evidence type="ECO:0000256" key="3">
    <source>
        <dbReference type="ARBA" id="ARBA00023125"/>
    </source>
</evidence>
<dbReference type="Pfam" id="PF00126">
    <property type="entry name" value="HTH_1"/>
    <property type="match status" value="1"/>
</dbReference>
<protein>
    <submittedName>
        <fullName evidence="6">LysR family transcriptional regulator</fullName>
    </submittedName>
</protein>
<evidence type="ECO:0000256" key="2">
    <source>
        <dbReference type="ARBA" id="ARBA00023015"/>
    </source>
</evidence>
<comment type="caution">
    <text evidence="6">The sequence shown here is derived from an EMBL/GenBank/DDBJ whole genome shotgun (WGS) entry which is preliminary data.</text>
</comment>
<evidence type="ECO:0000256" key="4">
    <source>
        <dbReference type="ARBA" id="ARBA00023163"/>
    </source>
</evidence>
<name>A0A643FFJ2_IDEDE</name>
<dbReference type="SUPFAM" id="SSF46785">
    <property type="entry name" value="Winged helix' DNA-binding domain"/>
    <property type="match status" value="1"/>
</dbReference>
<dbReference type="InterPro" id="IPR058163">
    <property type="entry name" value="LysR-type_TF_proteobact-type"/>
</dbReference>
<dbReference type="RefSeq" id="WP_151123230.1">
    <property type="nucleotide sequence ID" value="NZ_CP088082.1"/>
</dbReference>
<keyword evidence="7" id="KW-1185">Reference proteome</keyword>
<dbReference type="SUPFAM" id="SSF53850">
    <property type="entry name" value="Periplasmic binding protein-like II"/>
    <property type="match status" value="1"/>
</dbReference>
<dbReference type="AlphaFoldDB" id="A0A643FFJ2"/>
<evidence type="ECO:0000313" key="7">
    <source>
        <dbReference type="Proteomes" id="UP000430120"/>
    </source>
</evidence>
<dbReference type="GO" id="GO:0043565">
    <property type="term" value="F:sequence-specific DNA binding"/>
    <property type="evidence" value="ECO:0007669"/>
    <property type="project" value="TreeGrafter"/>
</dbReference>
<comment type="similarity">
    <text evidence="1">Belongs to the LysR transcriptional regulatory family.</text>
</comment>
<dbReference type="Gene3D" id="1.10.10.10">
    <property type="entry name" value="Winged helix-like DNA-binding domain superfamily/Winged helix DNA-binding domain"/>
    <property type="match status" value="1"/>
</dbReference>
<keyword evidence="3" id="KW-0238">DNA-binding</keyword>
<dbReference type="PROSITE" id="PS50931">
    <property type="entry name" value="HTH_LYSR"/>
    <property type="match status" value="1"/>
</dbReference>